<evidence type="ECO:0000259" key="1">
    <source>
        <dbReference type="SMART" id="SM00460"/>
    </source>
</evidence>
<dbReference type="InterPro" id="IPR038765">
    <property type="entry name" value="Papain-like_cys_pep_sf"/>
</dbReference>
<sequence length="571" mass="64619">MLLEPALSNASEQPGDSLVIQSNATTLHRTVRPVGVYMMRGLALHEGRLLTLDAVRGYLVAIAPDSDSTTILNSKHTEQFLDGSGLAIAGDTLWFTRENRVYRCPLTDLSGDTLTPDEFATLPYPADGVAVYGSAVYVTCQKAGAILIYDAETQREITRFAAPGVGIENLTFRGEELWLCDRLERTVYCMDRATGELRFSLLTPFDSPSGLAFYPDPATGDEVLYVVYSFEEAYIRDDPNNPELPYELTFRDRTFLHPLYFRYDPQQHYTLSNGFLVEMIYAEEISPLDAVQLNSLEWRIALPAETARQRLRQVEPIGIPFTEELQDGQRVAVFKFDQLRPHESHIFGWKALLEVRGIKYQFTYDDVEKIPPLSLEFQSRYLVDDDDLAMDTPAIRAAARESIGTETNLLRKILKIRNYVYDRLSYSIKPHIDTPDVALERGTGSCGEYVGILLALARLNGIACRTVGRYKCPPYADRQRYPLEPEFNHVWIEFYIPGFGWLPMESNVDDVVDGGPYPTRFFMGLPWFHAEMAKGISFENIKTPTSDVDVSIGDLAINHVRFTILEELPPL</sequence>
<dbReference type="PANTHER" id="PTHR33490:SF6">
    <property type="entry name" value="SLL1049 PROTEIN"/>
    <property type="match status" value="1"/>
</dbReference>
<evidence type="ECO:0000313" key="3">
    <source>
        <dbReference type="Proteomes" id="UP000505210"/>
    </source>
</evidence>
<dbReference type="AlphaFoldDB" id="A0A6M8B5W4"/>
<evidence type="ECO:0000313" key="2">
    <source>
        <dbReference type="EMBL" id="QKD81492.1"/>
    </source>
</evidence>
<organism evidence="2 3">
    <name type="scientific">Thermoleptolyngbya sichuanensis A183</name>
    <dbReference type="NCBI Taxonomy" id="2737172"/>
    <lineage>
        <taxon>Bacteria</taxon>
        <taxon>Bacillati</taxon>
        <taxon>Cyanobacteriota</taxon>
        <taxon>Cyanophyceae</taxon>
        <taxon>Oculatellales</taxon>
        <taxon>Oculatellaceae</taxon>
        <taxon>Thermoleptolyngbya</taxon>
        <taxon>Thermoleptolyngbya sichuanensis</taxon>
    </lineage>
</organism>
<dbReference type="EMBL" id="CP053661">
    <property type="protein sequence ID" value="QKD81492.1"/>
    <property type="molecule type" value="Genomic_DNA"/>
</dbReference>
<feature type="domain" description="Transglutaminase-like" evidence="1">
    <location>
        <begin position="438"/>
        <end position="508"/>
    </location>
</feature>
<protein>
    <submittedName>
        <fullName evidence="2">Transglutaminase domain-containing protein</fullName>
    </submittedName>
</protein>
<dbReference type="InterPro" id="IPR015943">
    <property type="entry name" value="WD40/YVTN_repeat-like_dom_sf"/>
</dbReference>
<dbReference type="SUPFAM" id="SSF63825">
    <property type="entry name" value="YWTD domain"/>
    <property type="match status" value="1"/>
</dbReference>
<dbReference type="Gene3D" id="3.10.620.30">
    <property type="match status" value="1"/>
</dbReference>
<keyword evidence="3" id="KW-1185">Reference proteome</keyword>
<gene>
    <name evidence="2" type="ORF">HPC62_04215</name>
</gene>
<dbReference type="Proteomes" id="UP000505210">
    <property type="component" value="Chromosome"/>
</dbReference>
<dbReference type="KEGG" id="theu:HPC62_04215"/>
<dbReference type="PANTHER" id="PTHR33490">
    <property type="entry name" value="BLR5614 PROTEIN-RELATED"/>
    <property type="match status" value="1"/>
</dbReference>
<dbReference type="SMART" id="SM00460">
    <property type="entry name" value="TGc"/>
    <property type="match status" value="1"/>
</dbReference>
<dbReference type="InterPro" id="IPR002931">
    <property type="entry name" value="Transglutaminase-like"/>
</dbReference>
<accession>A0A6M8B5W4</accession>
<reference evidence="2 3" key="1">
    <citation type="submission" date="2020-05" db="EMBL/GenBank/DDBJ databases">
        <title>Complete genome sequence of of a novel Thermoleptolyngbya strain isolated from hot springs of Ganzi, Sichuan China.</title>
        <authorList>
            <person name="Tang J."/>
            <person name="Daroch M."/>
            <person name="Li L."/>
            <person name="Waleron K."/>
            <person name="Waleron M."/>
            <person name="Waleron M."/>
        </authorList>
    </citation>
    <scope>NUCLEOTIDE SEQUENCE [LARGE SCALE GENOMIC DNA]</scope>
    <source>
        <strain evidence="2 3">PKUAC-SCTA183</strain>
    </source>
</reference>
<dbReference type="Gene3D" id="2.130.10.10">
    <property type="entry name" value="YVTN repeat-like/Quinoprotein amine dehydrogenase"/>
    <property type="match status" value="1"/>
</dbReference>
<name>A0A6M8B5W4_9CYAN</name>
<dbReference type="SUPFAM" id="SSF54001">
    <property type="entry name" value="Cysteine proteinases"/>
    <property type="match status" value="1"/>
</dbReference>
<proteinExistence type="predicted"/>
<dbReference type="Pfam" id="PF01841">
    <property type="entry name" value="Transglut_core"/>
    <property type="match status" value="1"/>
</dbReference>